<comment type="caution">
    <text evidence="9">The sequence shown here is derived from an EMBL/GenBank/DDBJ whole genome shotgun (WGS) entry which is preliminary data.</text>
</comment>
<keyword evidence="3" id="KW-0747">Spliceosome</keyword>
<protein>
    <submittedName>
        <fullName evidence="9">Pre-mRNA splicing factor</fullName>
    </submittedName>
</protein>
<dbReference type="SUPFAM" id="SSF109905">
    <property type="entry name" value="Surp module (SWAP domain)"/>
    <property type="match status" value="2"/>
</dbReference>
<gene>
    <name evidence="9" type="ORF">BZA70DRAFT_264663</name>
</gene>
<evidence type="ECO:0000256" key="7">
    <source>
        <dbReference type="SAM" id="MobiDB-lite"/>
    </source>
</evidence>
<dbReference type="Gene3D" id="1.10.10.790">
    <property type="entry name" value="Surp module"/>
    <property type="match status" value="2"/>
</dbReference>
<organism evidence="9 10">
    <name type="scientific">Myxozyma melibiosi</name>
    <dbReference type="NCBI Taxonomy" id="54550"/>
    <lineage>
        <taxon>Eukaryota</taxon>
        <taxon>Fungi</taxon>
        <taxon>Dikarya</taxon>
        <taxon>Ascomycota</taxon>
        <taxon>Saccharomycotina</taxon>
        <taxon>Lipomycetes</taxon>
        <taxon>Lipomycetales</taxon>
        <taxon>Lipomycetaceae</taxon>
        <taxon>Myxozyma</taxon>
    </lineage>
</organism>
<feature type="compositionally biased region" description="Basic and acidic residues" evidence="7">
    <location>
        <begin position="340"/>
        <end position="358"/>
    </location>
</feature>
<feature type="domain" description="SURP motif" evidence="8">
    <location>
        <begin position="140"/>
        <end position="182"/>
    </location>
</feature>
<keyword evidence="6" id="KW-0539">Nucleus</keyword>
<dbReference type="InterPro" id="IPR045146">
    <property type="entry name" value="SF3A1"/>
</dbReference>
<keyword evidence="4" id="KW-0677">Repeat</keyword>
<comment type="subcellular location">
    <subcellularLocation>
        <location evidence="1">Nucleus</location>
    </subcellularLocation>
</comment>
<feature type="region of interest" description="Disordered" evidence="7">
    <location>
        <begin position="316"/>
        <end position="360"/>
    </location>
</feature>
<name>A0ABR1FC00_9ASCO</name>
<dbReference type="Pfam" id="PF12230">
    <property type="entry name" value="PRP21_like_P"/>
    <property type="match status" value="1"/>
</dbReference>
<dbReference type="Pfam" id="PF01805">
    <property type="entry name" value="Surp"/>
    <property type="match status" value="2"/>
</dbReference>
<evidence type="ECO:0000256" key="2">
    <source>
        <dbReference type="ARBA" id="ARBA00022664"/>
    </source>
</evidence>
<keyword evidence="5" id="KW-0508">mRNA splicing</keyword>
<evidence type="ECO:0000256" key="4">
    <source>
        <dbReference type="ARBA" id="ARBA00022737"/>
    </source>
</evidence>
<evidence type="ECO:0000313" key="9">
    <source>
        <dbReference type="EMBL" id="KAK7207282.1"/>
    </source>
</evidence>
<keyword evidence="2" id="KW-0507">mRNA processing</keyword>
<feature type="compositionally biased region" description="Polar residues" evidence="7">
    <location>
        <begin position="1"/>
        <end position="10"/>
    </location>
</feature>
<proteinExistence type="predicted"/>
<evidence type="ECO:0000259" key="8">
    <source>
        <dbReference type="PROSITE" id="PS50128"/>
    </source>
</evidence>
<feature type="region of interest" description="Disordered" evidence="7">
    <location>
        <begin position="91"/>
        <end position="123"/>
    </location>
</feature>
<evidence type="ECO:0000256" key="1">
    <source>
        <dbReference type="ARBA" id="ARBA00004123"/>
    </source>
</evidence>
<evidence type="ECO:0000256" key="6">
    <source>
        <dbReference type="ARBA" id="ARBA00023242"/>
    </source>
</evidence>
<reference evidence="9 10" key="1">
    <citation type="submission" date="2024-03" db="EMBL/GenBank/DDBJ databases">
        <title>Genome-scale model development and genomic sequencing of the oleaginous clade Lipomyces.</title>
        <authorList>
            <consortium name="Lawrence Berkeley National Laboratory"/>
            <person name="Czajka J.J."/>
            <person name="Han Y."/>
            <person name="Kim J."/>
            <person name="Mondo S.J."/>
            <person name="Hofstad B.A."/>
            <person name="Robles A."/>
            <person name="Haridas S."/>
            <person name="Riley R."/>
            <person name="LaButti K."/>
            <person name="Pangilinan J."/>
            <person name="Andreopoulos W."/>
            <person name="Lipzen A."/>
            <person name="Yan J."/>
            <person name="Wang M."/>
            <person name="Ng V."/>
            <person name="Grigoriev I.V."/>
            <person name="Spatafora J.W."/>
            <person name="Magnuson J.K."/>
            <person name="Baker S.E."/>
            <person name="Pomraning K.R."/>
        </authorList>
    </citation>
    <scope>NUCLEOTIDE SEQUENCE [LARGE SCALE GENOMIC DNA]</scope>
    <source>
        <strain evidence="9 10">Phaff 52-87</strain>
    </source>
</reference>
<dbReference type="SMART" id="SM00648">
    <property type="entry name" value="SWAP"/>
    <property type="match status" value="2"/>
</dbReference>
<sequence length="473" mass="53358">MATTVGVNGRSSSTPQPSVPQQISAPEGVIIPPHDIRDIIEKTAGYVHRNGNAFEARIRESEKANTKFSFLNPADPYYPYYEWRLDEFRENRGGQPTSATPQAESTTAAVAAPAPAGPPEPPQFEFSFPMPPISAQDLDIIRATALFAARNGRSFTTTLAQRESRNYQFDFLRPNHSLYPYFSKLIEQYARVLNPSDKIKERLQENISNKYKVLDRAQMRADWQKYKEEETKKAAADAEAEKIAYAQIDWHDFVVVETIEFTPADEEVDLPPPMSLAELERASLEEKQMMSLHNETDRLAIEEAAPDYEEARPVEISVPAPPAPPGVSATVAQPTEESEEDRRIRERQEGLQKQKETKAAAVNPNRENIKVLPQGSTRRSARAKASQALMQECPLCHQHFSTAEFDAHIRIELLDPKWKDQKAKLEARNAVSNLTFDDVSTNMKRLASARADLFDLDGVPQTEEEASRTKRRH</sequence>
<accession>A0ABR1FC00</accession>
<feature type="domain" description="SURP motif" evidence="8">
    <location>
        <begin position="39"/>
        <end position="81"/>
    </location>
</feature>
<evidence type="ECO:0000256" key="5">
    <source>
        <dbReference type="ARBA" id="ARBA00023187"/>
    </source>
</evidence>
<dbReference type="PANTHER" id="PTHR15316:SF1">
    <property type="entry name" value="SPLICING FACTOR 3A SUBUNIT 1"/>
    <property type="match status" value="1"/>
</dbReference>
<evidence type="ECO:0000313" key="10">
    <source>
        <dbReference type="Proteomes" id="UP001498771"/>
    </source>
</evidence>
<dbReference type="InterPro" id="IPR035967">
    <property type="entry name" value="SWAP/Surp_sf"/>
</dbReference>
<dbReference type="InterPro" id="IPR022030">
    <property type="entry name" value="SF3A1_dom"/>
</dbReference>
<feature type="region of interest" description="Disordered" evidence="7">
    <location>
        <begin position="1"/>
        <end position="29"/>
    </location>
</feature>
<feature type="compositionally biased region" description="Low complexity" evidence="7">
    <location>
        <begin position="101"/>
        <end position="114"/>
    </location>
</feature>
<dbReference type="GeneID" id="90036426"/>
<evidence type="ECO:0000256" key="3">
    <source>
        <dbReference type="ARBA" id="ARBA00022728"/>
    </source>
</evidence>
<dbReference type="Proteomes" id="UP001498771">
    <property type="component" value="Unassembled WGS sequence"/>
</dbReference>
<dbReference type="PROSITE" id="PS50128">
    <property type="entry name" value="SURP"/>
    <property type="match status" value="2"/>
</dbReference>
<dbReference type="RefSeq" id="XP_064770315.1">
    <property type="nucleotide sequence ID" value="XM_064910914.1"/>
</dbReference>
<feature type="compositionally biased region" description="Low complexity" evidence="7">
    <location>
        <begin position="11"/>
        <end position="24"/>
    </location>
</feature>
<dbReference type="EMBL" id="JBBJBU010000001">
    <property type="protein sequence ID" value="KAK7207282.1"/>
    <property type="molecule type" value="Genomic_DNA"/>
</dbReference>
<dbReference type="InterPro" id="IPR000061">
    <property type="entry name" value="Surp"/>
</dbReference>
<dbReference type="PANTHER" id="PTHR15316">
    <property type="entry name" value="SPLICEOSOME ASSOCIATED PROTEIN 114/SWAP SPLICING FACTOR-RELATED"/>
    <property type="match status" value="1"/>
</dbReference>
<keyword evidence="10" id="KW-1185">Reference proteome</keyword>